<dbReference type="InterPro" id="IPR054608">
    <property type="entry name" value="SYY-like_C"/>
</dbReference>
<feature type="short sequence motif" description="'KMSKS' region" evidence="8">
    <location>
        <begin position="234"/>
        <end position="238"/>
    </location>
</feature>
<dbReference type="CDD" id="cd00805">
    <property type="entry name" value="TyrRS_core"/>
    <property type="match status" value="1"/>
</dbReference>
<dbReference type="InterPro" id="IPR024107">
    <property type="entry name" value="Tyr-tRNA-ligase_bac_1"/>
</dbReference>
<dbReference type="SUPFAM" id="SSF55174">
    <property type="entry name" value="Alpha-L RNA-binding motif"/>
    <property type="match status" value="1"/>
</dbReference>
<feature type="binding site" evidence="8">
    <location>
        <position position="36"/>
    </location>
    <ligand>
        <name>L-tyrosine</name>
        <dbReference type="ChEBI" id="CHEBI:58315"/>
    </ligand>
</feature>
<evidence type="ECO:0000256" key="8">
    <source>
        <dbReference type="HAMAP-Rule" id="MF_02006"/>
    </source>
</evidence>
<name>A0ABU5W1V2_AERCA</name>
<keyword evidence="6 8" id="KW-0030">Aminoacyl-tRNA synthetase</keyword>
<dbReference type="Pfam" id="PF22421">
    <property type="entry name" value="SYY_C-terminal"/>
    <property type="match status" value="1"/>
</dbReference>
<evidence type="ECO:0000256" key="3">
    <source>
        <dbReference type="ARBA" id="ARBA00022840"/>
    </source>
</evidence>
<evidence type="ECO:0000256" key="5">
    <source>
        <dbReference type="ARBA" id="ARBA00022917"/>
    </source>
</evidence>
<feature type="binding site" evidence="8">
    <location>
        <position position="237"/>
    </location>
    <ligand>
        <name>ATP</name>
        <dbReference type="ChEBI" id="CHEBI:30616"/>
    </ligand>
</feature>
<feature type="domain" description="Tyrosine--tRNA ligase SYY-like C-terminal" evidence="10">
    <location>
        <begin position="338"/>
        <end position="418"/>
    </location>
</feature>
<keyword evidence="4 9" id="KW-0694">RNA-binding</keyword>
<dbReference type="CDD" id="cd00165">
    <property type="entry name" value="S4"/>
    <property type="match status" value="1"/>
</dbReference>
<dbReference type="PANTHER" id="PTHR11766:SF0">
    <property type="entry name" value="TYROSINE--TRNA LIGASE, MITOCHONDRIAL"/>
    <property type="match status" value="1"/>
</dbReference>
<comment type="subunit">
    <text evidence="8">Homodimer.</text>
</comment>
<dbReference type="PRINTS" id="PR01040">
    <property type="entry name" value="TRNASYNTHTYR"/>
</dbReference>
<evidence type="ECO:0000256" key="4">
    <source>
        <dbReference type="ARBA" id="ARBA00022884"/>
    </source>
</evidence>
<proteinExistence type="inferred from homology"/>
<dbReference type="InterPro" id="IPR014729">
    <property type="entry name" value="Rossmann-like_a/b/a_fold"/>
</dbReference>
<keyword evidence="2 8" id="KW-0547">Nucleotide-binding</keyword>
<dbReference type="EMBL" id="JAYGOJ010000010">
    <property type="protein sequence ID" value="MEA9434898.1"/>
    <property type="molecule type" value="Genomic_DNA"/>
</dbReference>
<evidence type="ECO:0000256" key="7">
    <source>
        <dbReference type="ARBA" id="ARBA00048248"/>
    </source>
</evidence>
<dbReference type="GO" id="GO:0004831">
    <property type="term" value="F:tyrosine-tRNA ligase activity"/>
    <property type="evidence" value="ECO:0007669"/>
    <property type="project" value="UniProtKB-EC"/>
</dbReference>
<comment type="catalytic activity">
    <reaction evidence="7 8">
        <text>tRNA(Tyr) + L-tyrosine + ATP = L-tyrosyl-tRNA(Tyr) + AMP + diphosphate + H(+)</text>
        <dbReference type="Rhea" id="RHEA:10220"/>
        <dbReference type="Rhea" id="RHEA-COMP:9706"/>
        <dbReference type="Rhea" id="RHEA-COMP:9707"/>
        <dbReference type="ChEBI" id="CHEBI:15378"/>
        <dbReference type="ChEBI" id="CHEBI:30616"/>
        <dbReference type="ChEBI" id="CHEBI:33019"/>
        <dbReference type="ChEBI" id="CHEBI:58315"/>
        <dbReference type="ChEBI" id="CHEBI:78442"/>
        <dbReference type="ChEBI" id="CHEBI:78536"/>
        <dbReference type="ChEBI" id="CHEBI:456215"/>
        <dbReference type="EC" id="6.1.1.1"/>
    </reaction>
</comment>
<protein>
    <recommendedName>
        <fullName evidence="8">Tyrosine--tRNA ligase</fullName>
        <ecNumber evidence="8">6.1.1.1</ecNumber>
    </recommendedName>
    <alternativeName>
        <fullName evidence="8">Tyrosyl-tRNA synthetase</fullName>
        <shortName evidence="8">TyrRS</shortName>
    </alternativeName>
</protein>
<keyword evidence="12" id="KW-1185">Reference proteome</keyword>
<comment type="function">
    <text evidence="8">Catalyzes the attachment of tyrosine to tRNA(Tyr) in a two-step reaction: tyrosine is first activated by ATP to form Tyr-AMP and then transferred to the acceptor end of tRNA(Tyr).</text>
</comment>
<dbReference type="InterPro" id="IPR002305">
    <property type="entry name" value="aa-tRNA-synth_Ic"/>
</dbReference>
<evidence type="ECO:0000256" key="6">
    <source>
        <dbReference type="ARBA" id="ARBA00023146"/>
    </source>
</evidence>
<evidence type="ECO:0000259" key="10">
    <source>
        <dbReference type="Pfam" id="PF22421"/>
    </source>
</evidence>
<feature type="binding site" evidence="8">
    <location>
        <position position="174"/>
    </location>
    <ligand>
        <name>L-tyrosine</name>
        <dbReference type="ChEBI" id="CHEBI:58315"/>
    </ligand>
</feature>
<gene>
    <name evidence="8 11" type="primary">tyrS</name>
    <name evidence="11" type="ORF">VCX44_03490</name>
</gene>
<keyword evidence="5 8" id="KW-0648">Protein biosynthesis</keyword>
<feature type="short sequence motif" description="'HIGH' region" evidence="8">
    <location>
        <begin position="41"/>
        <end position="50"/>
    </location>
</feature>
<keyword evidence="8" id="KW-0963">Cytoplasm</keyword>
<evidence type="ECO:0000256" key="2">
    <source>
        <dbReference type="ARBA" id="ARBA00022741"/>
    </source>
</evidence>
<dbReference type="InterPro" id="IPR002307">
    <property type="entry name" value="Tyr-tRNA-ligase"/>
</dbReference>
<dbReference type="InterPro" id="IPR001412">
    <property type="entry name" value="aa-tRNA-synth_I_CS"/>
</dbReference>
<dbReference type="InterPro" id="IPR024088">
    <property type="entry name" value="Tyr-tRNA-ligase_bac-type"/>
</dbReference>
<dbReference type="PROSITE" id="PS00178">
    <property type="entry name" value="AA_TRNA_LIGASE_I"/>
    <property type="match status" value="1"/>
</dbReference>
<accession>A0ABU5W1V2</accession>
<sequence length="421" mass="45846">MTNPHLLDELTQRGLVAQNSDPVALADHLATPRTVYCGFDPTAGSLHIGHLVPLLMLRRFQLAGHTPVALVGGATGLIGDPSFKASERTLNSAETVQGWVASLSAQISALLPASDGLAAPLLVNNADWMGQMSALDFLRDIGKHFSVNAMLARESVRQRLARPDQGISFTEFSYTLLQSQDFAVLNQRLGCTLQIGGNDQWGNITSGMDLTRRLHQAQVYGMTLPLITKADGTKFGKTEGGAIWLDPALTSPYAFYQFWLGTADEDVYRFLRYYSFMPLAEIEALEAEDAKRQGRKLAQQVLADELTELVHGKGALAAAQRISESLFSGEVVRLGESDLAQLAQDGMPSSPIKGETDLVTLLVECGLANSKRIARELLAAGAVSVNGAIRRDEPLTADDRLFGRYLLLRRGKKQYHLVIRS</sequence>
<dbReference type="InterPro" id="IPR036986">
    <property type="entry name" value="S4_RNA-bd_sf"/>
</dbReference>
<dbReference type="EC" id="6.1.1.1" evidence="8"/>
<keyword evidence="3 8" id="KW-0067">ATP-binding</keyword>
<dbReference type="Gene3D" id="3.40.50.620">
    <property type="entry name" value="HUPs"/>
    <property type="match status" value="1"/>
</dbReference>
<comment type="caution">
    <text evidence="11">The sequence shown here is derived from an EMBL/GenBank/DDBJ whole genome shotgun (WGS) entry which is preliminary data.</text>
</comment>
<dbReference type="PANTHER" id="PTHR11766">
    <property type="entry name" value="TYROSYL-TRNA SYNTHETASE"/>
    <property type="match status" value="1"/>
</dbReference>
<reference evidence="11 12" key="1">
    <citation type="submission" date="2023-12" db="EMBL/GenBank/DDBJ databases">
        <title>Characterization of antibiotic resistance in Aeromonas spp. in hospital effluent.</title>
        <authorList>
            <person name="Negoseki B.R.S."/>
            <person name="Krul D."/>
            <person name="Siqueira A.C."/>
            <person name="Almeida M."/>
            <person name="Mesa D."/>
            <person name="Conte D."/>
            <person name="Dalla-Costa L.M."/>
        </authorList>
    </citation>
    <scope>NUCLEOTIDE SEQUENCE [LARGE SCALE GENOMIC DNA]</scope>
    <source>
        <strain evidence="11 12">36v</strain>
    </source>
</reference>
<evidence type="ECO:0000313" key="11">
    <source>
        <dbReference type="EMBL" id="MEA9434898.1"/>
    </source>
</evidence>
<dbReference type="Proteomes" id="UP001304847">
    <property type="component" value="Unassembled WGS sequence"/>
</dbReference>
<feature type="binding site" evidence="8">
    <location>
        <position position="178"/>
    </location>
    <ligand>
        <name>L-tyrosine</name>
        <dbReference type="ChEBI" id="CHEBI:58315"/>
    </ligand>
</feature>
<comment type="similarity">
    <text evidence="8">Belongs to the class-I aminoacyl-tRNA synthetase family. TyrS type 1 subfamily.</text>
</comment>
<dbReference type="Gene3D" id="3.10.290.10">
    <property type="entry name" value="RNA-binding S4 domain"/>
    <property type="match status" value="1"/>
</dbReference>
<dbReference type="PROSITE" id="PS50889">
    <property type="entry name" value="S4"/>
    <property type="match status" value="1"/>
</dbReference>
<dbReference type="RefSeq" id="WP_323580503.1">
    <property type="nucleotide sequence ID" value="NZ_JAYGOJ010000010.1"/>
</dbReference>
<keyword evidence="1 8" id="KW-0436">Ligase</keyword>
<evidence type="ECO:0000256" key="9">
    <source>
        <dbReference type="PROSITE-ProRule" id="PRU00182"/>
    </source>
</evidence>
<evidence type="ECO:0000313" key="12">
    <source>
        <dbReference type="Proteomes" id="UP001304847"/>
    </source>
</evidence>
<dbReference type="Pfam" id="PF00579">
    <property type="entry name" value="tRNA-synt_1b"/>
    <property type="match status" value="1"/>
</dbReference>
<organism evidence="11 12">
    <name type="scientific">Aeromonas caviae</name>
    <name type="common">Aeromonas punctata</name>
    <dbReference type="NCBI Taxonomy" id="648"/>
    <lineage>
        <taxon>Bacteria</taxon>
        <taxon>Pseudomonadati</taxon>
        <taxon>Pseudomonadota</taxon>
        <taxon>Gammaproteobacteria</taxon>
        <taxon>Aeromonadales</taxon>
        <taxon>Aeromonadaceae</taxon>
        <taxon>Aeromonas</taxon>
    </lineage>
</organism>
<dbReference type="NCBIfam" id="TIGR00234">
    <property type="entry name" value="tyrS"/>
    <property type="match status" value="1"/>
</dbReference>
<dbReference type="SUPFAM" id="SSF52374">
    <property type="entry name" value="Nucleotidylyl transferase"/>
    <property type="match status" value="1"/>
</dbReference>
<evidence type="ECO:0000256" key="1">
    <source>
        <dbReference type="ARBA" id="ARBA00022598"/>
    </source>
</evidence>
<dbReference type="HAMAP" id="MF_02006">
    <property type="entry name" value="Tyr_tRNA_synth_type1"/>
    <property type="match status" value="1"/>
</dbReference>
<dbReference type="Gene3D" id="1.10.240.10">
    <property type="entry name" value="Tyrosyl-Transfer RNA Synthetase"/>
    <property type="match status" value="1"/>
</dbReference>
<comment type="subcellular location">
    <subcellularLocation>
        <location evidence="8">Cytoplasm</location>
    </subcellularLocation>
</comment>